<evidence type="ECO:0000313" key="1">
    <source>
        <dbReference type="EMBL" id="KAL3572705.1"/>
    </source>
</evidence>
<sequence length="703" mass="78420">MLGDSSSVLATTTTTLAPSGGGGVGNREAPPITGGHHEGSNIDVGGEDDKGAIEGPRGFGGNRWPRQETMALLKIRSDMDVAFRDASVKGPLWEDVSRKLAELGYNRSAKKCKEKFENVYKYHKRTKDGRSGKQEGKTYRFFDQLEAFESHPPSLSSPLPLPPQPTKPQIPPANTIAMPVVNPSPNAVGTSHNTVPSTAAATLATKTSQGVVTSAINLAVPPFPSTNPTICPPSQATNPTNHPQTNIPSSFPKFSSDLNSNSTSSSTSSDVELQGRRKRKRKWKDFFGRLMTEVIQKQEETQNKFLEAIEKRENERMVREESWRMQEMARINREREISAQERSIAATKDAAVMAFLQKLSEQQNPGQVQNNPPPTQPPPALPPISQQTPTPTPPPPPPVAQFPPPQPVANPDMMKSDNGDQNFMSASSSRWPKVEVEALIGLRTNLDCKYQENGPKGPLWEEISAGMRKLGYNRNAKRCKEKWENINKYFKKVKESNKKRPEDSKTCPYFHQLDALYKEKNKIDGPSNSTHHMKPQNSVPLMVLPEQQWPPPQQEHRPDSVTEDLESEDNQNQEDEDDKCLDDEDEDEASGYEIVANKQTSMNTAGVNVRNGNRSLLYFQNKPVKGKQETTRVCKPKRARNYTNHAHKALDSTREKVIKEPDPTVAISGPQHQSTSLRVIPLSSTFCRRDFHEVMLGKCQFHQ</sequence>
<dbReference type="EMBL" id="RCHU02000014">
    <property type="protein sequence ID" value="KAL3572705.1"/>
    <property type="molecule type" value="Genomic_DNA"/>
</dbReference>
<comment type="caution">
    <text evidence="1">The sequence shown here is derived from an EMBL/GenBank/DDBJ whole genome shotgun (WGS) entry which is preliminary data.</text>
</comment>
<dbReference type="Proteomes" id="UP000309997">
    <property type="component" value="Unassembled WGS sequence"/>
</dbReference>
<protein>
    <submittedName>
        <fullName evidence="1">Uncharacterized protein</fullName>
    </submittedName>
</protein>
<proteinExistence type="predicted"/>
<gene>
    <name evidence="1" type="ORF">D5086_026609</name>
</gene>
<organism evidence="1 2">
    <name type="scientific">Populus alba</name>
    <name type="common">White poplar</name>
    <dbReference type="NCBI Taxonomy" id="43335"/>
    <lineage>
        <taxon>Eukaryota</taxon>
        <taxon>Viridiplantae</taxon>
        <taxon>Streptophyta</taxon>
        <taxon>Embryophyta</taxon>
        <taxon>Tracheophyta</taxon>
        <taxon>Spermatophyta</taxon>
        <taxon>Magnoliopsida</taxon>
        <taxon>eudicotyledons</taxon>
        <taxon>Gunneridae</taxon>
        <taxon>Pentapetalae</taxon>
        <taxon>rosids</taxon>
        <taxon>fabids</taxon>
        <taxon>Malpighiales</taxon>
        <taxon>Salicaceae</taxon>
        <taxon>Saliceae</taxon>
        <taxon>Populus</taxon>
    </lineage>
</organism>
<keyword evidence="2" id="KW-1185">Reference proteome</keyword>
<name>A0ACC4B2G5_POPAL</name>
<accession>A0ACC4B2G5</accession>
<evidence type="ECO:0000313" key="2">
    <source>
        <dbReference type="Proteomes" id="UP000309997"/>
    </source>
</evidence>
<reference evidence="1 2" key="1">
    <citation type="journal article" date="2024" name="Plant Biotechnol. J.">
        <title>Genome and CRISPR/Cas9 system of a widespread forest tree (Populus alba) in the world.</title>
        <authorList>
            <person name="Liu Y.J."/>
            <person name="Jiang P.F."/>
            <person name="Han X.M."/>
            <person name="Li X.Y."/>
            <person name="Wang H.M."/>
            <person name="Wang Y.J."/>
            <person name="Wang X.X."/>
            <person name="Zeng Q.Y."/>
        </authorList>
    </citation>
    <scope>NUCLEOTIDE SEQUENCE [LARGE SCALE GENOMIC DNA]</scope>
    <source>
        <strain evidence="2">cv. PAL-ZL1</strain>
    </source>
</reference>